<evidence type="ECO:0000256" key="1">
    <source>
        <dbReference type="SAM" id="SignalP"/>
    </source>
</evidence>
<feature type="chain" id="PRO_5016654163" description="Secreted protein" evidence="1">
    <location>
        <begin position="23"/>
        <end position="149"/>
    </location>
</feature>
<evidence type="ECO:0000313" key="3">
    <source>
        <dbReference type="Proteomes" id="UP000251545"/>
    </source>
</evidence>
<dbReference type="EMBL" id="PVEO01000001">
    <property type="protein sequence ID" value="PQV51327.1"/>
    <property type="molecule type" value="Genomic_DNA"/>
</dbReference>
<evidence type="ECO:0000313" key="2">
    <source>
        <dbReference type="EMBL" id="PQV51327.1"/>
    </source>
</evidence>
<comment type="caution">
    <text evidence="2">The sequence shown here is derived from an EMBL/GenBank/DDBJ whole genome shotgun (WGS) entry which is preliminary data.</text>
</comment>
<proteinExistence type="predicted"/>
<feature type="signal peptide" evidence="1">
    <location>
        <begin position="1"/>
        <end position="22"/>
    </location>
</feature>
<reference evidence="2 3" key="1">
    <citation type="submission" date="2018-02" db="EMBL/GenBank/DDBJ databases">
        <title>Genomic Encyclopedia of Archaeal and Bacterial Type Strains, Phase II (KMG-II): from individual species to whole genera.</title>
        <authorList>
            <person name="Goeker M."/>
        </authorList>
    </citation>
    <scope>NUCLEOTIDE SEQUENCE [LARGE SCALE GENOMIC DNA]</scope>
    <source>
        <strain evidence="2 3">DSM 21165</strain>
    </source>
</reference>
<protein>
    <recommendedName>
        <fullName evidence="4">Secreted protein</fullName>
    </recommendedName>
</protein>
<sequence length="149" mass="16505">MLKIKKTALLILIALCFTNMQCDEDALVVDVDNSCDEVVILNKALYGSLVSDDFNFIDVEIVDDCLNIKIGASGCDGATWACNLVGSEAIAQSLPEQRNLKFELVNNEDCDAYFEKTISFNLKPLQISNSVNKVVLHLNGWESSLLYSY</sequence>
<gene>
    <name evidence="2" type="ORF">CLV33_101250</name>
</gene>
<dbReference type="RefSeq" id="WP_105472363.1">
    <property type="nucleotide sequence ID" value="NZ_PVEO01000001.1"/>
</dbReference>
<organism evidence="2 3">
    <name type="scientific">Jejuia pallidilutea</name>
    <dbReference type="NCBI Taxonomy" id="504487"/>
    <lineage>
        <taxon>Bacteria</taxon>
        <taxon>Pseudomonadati</taxon>
        <taxon>Bacteroidota</taxon>
        <taxon>Flavobacteriia</taxon>
        <taxon>Flavobacteriales</taxon>
        <taxon>Flavobacteriaceae</taxon>
        <taxon>Jejuia</taxon>
    </lineage>
</organism>
<dbReference type="Proteomes" id="UP000251545">
    <property type="component" value="Unassembled WGS sequence"/>
</dbReference>
<keyword evidence="1" id="KW-0732">Signal</keyword>
<name>A0A362X3L4_9FLAO</name>
<evidence type="ECO:0008006" key="4">
    <source>
        <dbReference type="Google" id="ProtNLM"/>
    </source>
</evidence>
<dbReference type="AlphaFoldDB" id="A0A362X3L4"/>
<accession>A0A362X3L4</accession>